<comment type="caution">
    <text evidence="3">The sequence shown here is derived from an EMBL/GenBank/DDBJ whole genome shotgun (WGS) entry which is preliminary data.</text>
</comment>
<dbReference type="RefSeq" id="WP_192528463.1">
    <property type="nucleotide sequence ID" value="NZ_RRZC01000022.1"/>
</dbReference>
<evidence type="ECO:0000256" key="1">
    <source>
        <dbReference type="SAM" id="Coils"/>
    </source>
</evidence>
<proteinExistence type="predicted"/>
<dbReference type="EMBL" id="RRZC01000022">
    <property type="protein sequence ID" value="MBE0405011.1"/>
    <property type="molecule type" value="Genomic_DNA"/>
</dbReference>
<dbReference type="Proteomes" id="UP000754821">
    <property type="component" value="Unassembled WGS sequence"/>
</dbReference>
<feature type="domain" description="DUF7673" evidence="2">
    <location>
        <begin position="45"/>
        <end position="124"/>
    </location>
</feature>
<reference evidence="3 4" key="1">
    <citation type="submission" date="2020-07" db="EMBL/GenBank/DDBJ databases">
        <title>Halophilic bacteria isolated from french cheeses.</title>
        <authorList>
            <person name="Kothe C.I."/>
            <person name="Farah-Kraiem B."/>
            <person name="Renault P."/>
            <person name="Dridi B."/>
        </authorList>
    </citation>
    <scope>NUCLEOTIDE SEQUENCE [LARGE SCALE GENOMIC DNA]</scope>
    <source>
        <strain evidence="3 4">FME16</strain>
    </source>
</reference>
<evidence type="ECO:0000313" key="3">
    <source>
        <dbReference type="EMBL" id="MBE0405011.1"/>
    </source>
</evidence>
<dbReference type="InterPro" id="IPR056090">
    <property type="entry name" value="DUF7673"/>
</dbReference>
<evidence type="ECO:0000313" key="4">
    <source>
        <dbReference type="Proteomes" id="UP000754821"/>
    </source>
</evidence>
<protein>
    <recommendedName>
        <fullName evidence="2">DUF7673 domain-containing protein</fullName>
    </recommendedName>
</protein>
<keyword evidence="1" id="KW-0175">Coiled coil</keyword>
<feature type="coiled-coil region" evidence="1">
    <location>
        <begin position="11"/>
        <end position="38"/>
    </location>
</feature>
<dbReference type="Pfam" id="PF24720">
    <property type="entry name" value="DUF7673"/>
    <property type="match status" value="1"/>
</dbReference>
<sequence>MTTNHSMPLVTQRLRERNRQALEAMIAAEANADDYRTQVATSGLPALKRLAHVGLGDSHQPQYCRRVLLAVYNSAAWPLKLTSLRALDDDLRRAALAVIEWSAVSDRELHEYLPHGHQLMQRFAAIEQKEQ</sequence>
<keyword evidence="4" id="KW-1185">Reference proteome</keyword>
<accession>A0ABR9FF39</accession>
<organism evidence="3 4">
    <name type="scientific">Halomonas citrativorans</name>
    <dbReference type="NCBI Taxonomy" id="2742612"/>
    <lineage>
        <taxon>Bacteria</taxon>
        <taxon>Pseudomonadati</taxon>
        <taxon>Pseudomonadota</taxon>
        <taxon>Gammaproteobacteria</taxon>
        <taxon>Oceanospirillales</taxon>
        <taxon>Halomonadaceae</taxon>
        <taxon>Halomonas</taxon>
    </lineage>
</organism>
<gene>
    <name evidence="3" type="ORF">EI163_15840</name>
</gene>
<evidence type="ECO:0000259" key="2">
    <source>
        <dbReference type="Pfam" id="PF24720"/>
    </source>
</evidence>
<name>A0ABR9FF39_9GAMM</name>